<feature type="non-terminal residue" evidence="1">
    <location>
        <position position="1"/>
    </location>
</feature>
<dbReference type="EMBL" id="CAJHJT010000034">
    <property type="protein sequence ID" value="CAD7005500.1"/>
    <property type="molecule type" value="Genomic_DNA"/>
</dbReference>
<gene>
    <name evidence="1" type="ORF">CCAP1982_LOCUS13860</name>
</gene>
<evidence type="ECO:0000313" key="2">
    <source>
        <dbReference type="Proteomes" id="UP000606786"/>
    </source>
</evidence>
<dbReference type="Proteomes" id="UP000606786">
    <property type="component" value="Unassembled WGS sequence"/>
</dbReference>
<evidence type="ECO:0000313" key="1">
    <source>
        <dbReference type="EMBL" id="CAD7005500.1"/>
    </source>
</evidence>
<comment type="caution">
    <text evidence="1">The sequence shown here is derived from an EMBL/GenBank/DDBJ whole genome shotgun (WGS) entry which is preliminary data.</text>
</comment>
<dbReference type="AlphaFoldDB" id="A0A811V377"/>
<proteinExistence type="predicted"/>
<name>A0A811V377_CERCA</name>
<keyword evidence="2" id="KW-1185">Reference proteome</keyword>
<protein>
    <submittedName>
        <fullName evidence="1">(Mediterranean fruit fly) hypothetical protein</fullName>
    </submittedName>
</protein>
<sequence length="61" mass="6682">GMQCAPATIRHFVLADYTTPTRCFYSASHSFVGLPTSLFDVVGKLRLQGNIEPNHATCSPR</sequence>
<organism evidence="1 2">
    <name type="scientific">Ceratitis capitata</name>
    <name type="common">Mediterranean fruit fly</name>
    <name type="synonym">Tephritis capitata</name>
    <dbReference type="NCBI Taxonomy" id="7213"/>
    <lineage>
        <taxon>Eukaryota</taxon>
        <taxon>Metazoa</taxon>
        <taxon>Ecdysozoa</taxon>
        <taxon>Arthropoda</taxon>
        <taxon>Hexapoda</taxon>
        <taxon>Insecta</taxon>
        <taxon>Pterygota</taxon>
        <taxon>Neoptera</taxon>
        <taxon>Endopterygota</taxon>
        <taxon>Diptera</taxon>
        <taxon>Brachycera</taxon>
        <taxon>Muscomorpha</taxon>
        <taxon>Tephritoidea</taxon>
        <taxon>Tephritidae</taxon>
        <taxon>Ceratitis</taxon>
        <taxon>Ceratitis</taxon>
    </lineage>
</organism>
<accession>A0A811V377</accession>
<reference evidence="1" key="1">
    <citation type="submission" date="2020-11" db="EMBL/GenBank/DDBJ databases">
        <authorList>
            <person name="Whitehead M."/>
        </authorList>
    </citation>
    <scope>NUCLEOTIDE SEQUENCE</scope>
    <source>
        <strain evidence="1">EGII</strain>
    </source>
</reference>